<sequence length="311" mass="34502">MLGSSRHSLKVMFLTGFIILMCGAVQQINAELPESGSAEDSTAVEAAAGESESSYERARQKYREQISVIERRAQQIVEDAIREARQRASELRKQESAAVRAEFVTNLNVAITRAIENGNLDRAAHLTKERDAFDGQSIPASGTDPSQFVDNEIYECVLGMYGQFTTGKNHPVVNLAVPNRNLWSEEIQGKLRGRIDFMEINYEATAKLIIPSDGAYRVELPERGTEFLINGNQLSAGDVLLKQGVYDICIKTGTHGQPFLPESFVRIVAQQNDQEIALVNTGKDIRRFLNSHVDNQAVTEVSGYQPVKAER</sequence>
<comment type="caution">
    <text evidence="3">The sequence shown here is derived from an EMBL/GenBank/DDBJ whole genome shotgun (WGS) entry which is preliminary data.</text>
</comment>
<dbReference type="AlphaFoldDB" id="A0A5C6BE84"/>
<dbReference type="Proteomes" id="UP000320735">
    <property type="component" value="Unassembled WGS sequence"/>
</dbReference>
<feature type="compositionally biased region" description="Low complexity" evidence="2">
    <location>
        <begin position="41"/>
        <end position="52"/>
    </location>
</feature>
<feature type="region of interest" description="Disordered" evidence="2">
    <location>
        <begin position="35"/>
        <end position="56"/>
    </location>
</feature>
<keyword evidence="4" id="KW-1185">Reference proteome</keyword>
<dbReference type="EMBL" id="SJPP01000002">
    <property type="protein sequence ID" value="TWU08754.1"/>
    <property type="molecule type" value="Genomic_DNA"/>
</dbReference>
<protein>
    <submittedName>
        <fullName evidence="3">Uncharacterized protein</fullName>
    </submittedName>
</protein>
<evidence type="ECO:0000313" key="4">
    <source>
        <dbReference type="Proteomes" id="UP000320735"/>
    </source>
</evidence>
<organism evidence="3 4">
    <name type="scientific">Symmachiella macrocystis</name>
    <dbReference type="NCBI Taxonomy" id="2527985"/>
    <lineage>
        <taxon>Bacteria</taxon>
        <taxon>Pseudomonadati</taxon>
        <taxon>Planctomycetota</taxon>
        <taxon>Planctomycetia</taxon>
        <taxon>Planctomycetales</taxon>
        <taxon>Planctomycetaceae</taxon>
        <taxon>Symmachiella</taxon>
    </lineage>
</organism>
<evidence type="ECO:0000256" key="1">
    <source>
        <dbReference type="SAM" id="Coils"/>
    </source>
</evidence>
<feature type="coiled-coil region" evidence="1">
    <location>
        <begin position="59"/>
        <end position="101"/>
    </location>
</feature>
<reference evidence="3 4" key="1">
    <citation type="submission" date="2019-02" db="EMBL/GenBank/DDBJ databases">
        <title>Deep-cultivation of Planctomycetes and their phenomic and genomic characterization uncovers novel biology.</title>
        <authorList>
            <person name="Wiegand S."/>
            <person name="Jogler M."/>
            <person name="Boedeker C."/>
            <person name="Pinto D."/>
            <person name="Vollmers J."/>
            <person name="Rivas-Marin E."/>
            <person name="Kohn T."/>
            <person name="Peeters S.H."/>
            <person name="Heuer A."/>
            <person name="Rast P."/>
            <person name="Oberbeckmann S."/>
            <person name="Bunk B."/>
            <person name="Jeske O."/>
            <person name="Meyerdierks A."/>
            <person name="Storesund J.E."/>
            <person name="Kallscheuer N."/>
            <person name="Luecker S."/>
            <person name="Lage O.M."/>
            <person name="Pohl T."/>
            <person name="Merkel B.J."/>
            <person name="Hornburger P."/>
            <person name="Mueller R.-W."/>
            <person name="Bruemmer F."/>
            <person name="Labrenz M."/>
            <person name="Spormann A.M."/>
            <person name="Op Den Camp H."/>
            <person name="Overmann J."/>
            <person name="Amann R."/>
            <person name="Jetten M.S.M."/>
            <person name="Mascher T."/>
            <person name="Medema M.H."/>
            <person name="Devos D.P."/>
            <person name="Kaster A.-K."/>
            <person name="Ovreas L."/>
            <person name="Rohde M."/>
            <person name="Galperin M.Y."/>
            <person name="Jogler C."/>
        </authorList>
    </citation>
    <scope>NUCLEOTIDE SEQUENCE [LARGE SCALE GENOMIC DNA]</scope>
    <source>
        <strain evidence="3 4">CA54</strain>
    </source>
</reference>
<proteinExistence type="predicted"/>
<evidence type="ECO:0000256" key="2">
    <source>
        <dbReference type="SAM" id="MobiDB-lite"/>
    </source>
</evidence>
<name>A0A5C6BE84_9PLAN</name>
<accession>A0A5C6BE84</accession>
<evidence type="ECO:0000313" key="3">
    <source>
        <dbReference type="EMBL" id="TWU08754.1"/>
    </source>
</evidence>
<gene>
    <name evidence="3" type="ORF">CA54_39910</name>
</gene>
<dbReference type="RefSeq" id="WP_146372557.1">
    <property type="nucleotide sequence ID" value="NZ_SJPP01000002.1"/>
</dbReference>
<keyword evidence="1" id="KW-0175">Coiled coil</keyword>